<dbReference type="AlphaFoldDB" id="A0A7R9JQR1"/>
<name>A0A7R9JQR1_TIMGE</name>
<sequence length="105" mass="11974">MPLSVCPPVMRRGKCEEEAGYTVKMASHHFCRGHGFPFMRLRQALHLCVAHQRSYLTEQVGYIKPIKYCRAIVTSGERTKLVAVDQNEAQDKPSSVLVRKRSEDL</sequence>
<gene>
    <name evidence="1" type="ORF">TGEB3V08_LOCUS1158</name>
</gene>
<reference evidence="1" key="1">
    <citation type="submission" date="2020-11" db="EMBL/GenBank/DDBJ databases">
        <authorList>
            <person name="Tran Van P."/>
        </authorList>
    </citation>
    <scope>NUCLEOTIDE SEQUENCE</scope>
</reference>
<protein>
    <submittedName>
        <fullName evidence="1">Uncharacterized protein</fullName>
    </submittedName>
</protein>
<evidence type="ECO:0000313" key="1">
    <source>
        <dbReference type="EMBL" id="CAD7586897.1"/>
    </source>
</evidence>
<dbReference type="EMBL" id="OE839356">
    <property type="protein sequence ID" value="CAD7586897.1"/>
    <property type="molecule type" value="Genomic_DNA"/>
</dbReference>
<accession>A0A7R9JQR1</accession>
<proteinExistence type="predicted"/>
<organism evidence="1">
    <name type="scientific">Timema genevievae</name>
    <name type="common">Walking stick</name>
    <dbReference type="NCBI Taxonomy" id="629358"/>
    <lineage>
        <taxon>Eukaryota</taxon>
        <taxon>Metazoa</taxon>
        <taxon>Ecdysozoa</taxon>
        <taxon>Arthropoda</taxon>
        <taxon>Hexapoda</taxon>
        <taxon>Insecta</taxon>
        <taxon>Pterygota</taxon>
        <taxon>Neoptera</taxon>
        <taxon>Polyneoptera</taxon>
        <taxon>Phasmatodea</taxon>
        <taxon>Timematodea</taxon>
        <taxon>Timematoidea</taxon>
        <taxon>Timematidae</taxon>
        <taxon>Timema</taxon>
    </lineage>
</organism>